<proteinExistence type="predicted"/>
<keyword evidence="1" id="KW-1133">Transmembrane helix</keyword>
<name>A0A9J6ZBW2_9BACL</name>
<protein>
    <submittedName>
        <fullName evidence="2">DUF3953 domain-containing protein</fullName>
    </submittedName>
</protein>
<evidence type="ECO:0000313" key="2">
    <source>
        <dbReference type="EMBL" id="URN93516.1"/>
    </source>
</evidence>
<feature type="transmembrane region" description="Helical" evidence="1">
    <location>
        <begin position="39"/>
        <end position="57"/>
    </location>
</feature>
<dbReference type="EMBL" id="CP097899">
    <property type="protein sequence ID" value="URN93516.1"/>
    <property type="molecule type" value="Genomic_DNA"/>
</dbReference>
<dbReference type="KEGG" id="plig:NAG76_17005"/>
<organism evidence="2 3">
    <name type="scientific">Candidatus Pristimantibacillus lignocellulolyticus</name>
    <dbReference type="NCBI Taxonomy" id="2994561"/>
    <lineage>
        <taxon>Bacteria</taxon>
        <taxon>Bacillati</taxon>
        <taxon>Bacillota</taxon>
        <taxon>Bacilli</taxon>
        <taxon>Bacillales</taxon>
        <taxon>Paenibacillaceae</taxon>
        <taxon>Candidatus Pristimantibacillus</taxon>
    </lineage>
</organism>
<feature type="transmembrane region" description="Helical" evidence="1">
    <location>
        <begin position="7"/>
        <end position="27"/>
    </location>
</feature>
<sequence length="87" mass="10214">MKKLRLIFGLLAAIIAIYNLIILTFYYDSSRTDNFKALPFMNFFLGLFMLVTGFSELKSKRKINAVKYFICSILLIFVSIKLYTVYY</sequence>
<dbReference type="InterPro" id="IPR025018">
    <property type="entry name" value="DUF3953"/>
</dbReference>
<keyword evidence="1" id="KW-0812">Transmembrane</keyword>
<gene>
    <name evidence="2" type="ORF">NAG76_17005</name>
</gene>
<dbReference type="Proteomes" id="UP001056756">
    <property type="component" value="Chromosome"/>
</dbReference>
<evidence type="ECO:0000313" key="3">
    <source>
        <dbReference type="Proteomes" id="UP001056756"/>
    </source>
</evidence>
<evidence type="ECO:0000256" key="1">
    <source>
        <dbReference type="SAM" id="Phobius"/>
    </source>
</evidence>
<keyword evidence="1" id="KW-0472">Membrane</keyword>
<dbReference type="Pfam" id="PF13129">
    <property type="entry name" value="DUF3953"/>
    <property type="match status" value="1"/>
</dbReference>
<reference evidence="2" key="1">
    <citation type="submission" date="2022-05" db="EMBL/GenBank/DDBJ databases">
        <title>Novel bacterial taxa in a minimal lignocellulolytic consortium and its capacity to transform plastics disclosed by genome-resolved metagenomics.</title>
        <authorList>
            <person name="Rodriguez C.A.D."/>
            <person name="Diaz-Garcia L."/>
            <person name="Herrera K."/>
            <person name="Tarazona N.A."/>
            <person name="Sproer C."/>
            <person name="Overmann J."/>
            <person name="Jimenez D.J."/>
        </authorList>
    </citation>
    <scope>NUCLEOTIDE SEQUENCE</scope>
    <source>
        <strain evidence="2">MAG5</strain>
    </source>
</reference>
<dbReference type="AlphaFoldDB" id="A0A9J6ZBW2"/>
<accession>A0A9J6ZBW2</accession>
<feature type="transmembrane region" description="Helical" evidence="1">
    <location>
        <begin position="69"/>
        <end position="86"/>
    </location>
</feature>